<evidence type="ECO:0000256" key="2">
    <source>
        <dbReference type="ARBA" id="ARBA00012513"/>
    </source>
</evidence>
<dbReference type="PANTHER" id="PTHR11909">
    <property type="entry name" value="CASEIN KINASE-RELATED"/>
    <property type="match status" value="1"/>
</dbReference>
<evidence type="ECO:0000313" key="10">
    <source>
        <dbReference type="EMBL" id="CAI9284308.1"/>
    </source>
</evidence>
<dbReference type="EMBL" id="OX465081">
    <property type="protein sequence ID" value="CAI9284308.1"/>
    <property type="molecule type" value="Genomic_DNA"/>
</dbReference>
<dbReference type="InterPro" id="IPR000719">
    <property type="entry name" value="Prot_kinase_dom"/>
</dbReference>
<sequence length="669" mass="75414">MPQLRSGVRIGRPSKRPIAADNTKPKPVKEEEKKTIKKGRKANRKTGQINPVVQKNGRGRKKAAVVSDEDADEKNAVRTTPQEEEKDKNEGLAAAEIKKEKEEEEEVGEKEMDDYDSAGLSADKNLGAEEEGSTAPLPERVQVGSSPSYKIERKLGKGGFGQVYVGRRMNAPVPNERTGPGAIEVALKFEHRSSKGCNYGPPYEWQVYNALGGSHGVPRVHFKGRQGEYYIMVMDMLGPSLWDVWNNNSHTMSTEMVACIAIEAISILEKIHSRGYVHGDVKPENFLLGSPGTSDEKKLFLVDLGLATKWRDTSSGSHVEYDQRPDVFRGTVRYASVHAHLGRTGSRRDDLESLAYTLVFLLRGRLPWQGFQGENKGFQVCKKKMATPPETLCAFCPAPFRHFVEYVVNLKFDEEPNYAKYISLFDGIVGPNPDIRPINTEGAQKLMYQVGHKRGRFTMEEGDEEQPKKKVRMGTPATQWISVYNARRPMKQRYHYNVADVRLHGHIQKGNEDGLFISSVASCQNLWALIMDAGTGFTHQVYELSPMFLNKDWIMEQWEKNYYISAIAGANNGSSLVVMSRGTQYIQQSYKEVNGQLLCPVVLDFLIRWWSWTFCIRVKAAFVLSVPRRKPADETQETLRTSAFPSTHVKEKWGKNLYIASVCYGRTVS</sequence>
<keyword evidence="3" id="KW-0808">Transferase</keyword>
<feature type="compositionally biased region" description="Basic residues" evidence="8">
    <location>
        <begin position="35"/>
        <end position="44"/>
    </location>
</feature>
<dbReference type="EC" id="2.7.11.1" evidence="2"/>
<evidence type="ECO:0000256" key="8">
    <source>
        <dbReference type="SAM" id="MobiDB-lite"/>
    </source>
</evidence>
<dbReference type="Pfam" id="PF24289">
    <property type="entry name" value="DUF7477"/>
    <property type="match status" value="2"/>
</dbReference>
<feature type="compositionally biased region" description="Acidic residues" evidence="8">
    <location>
        <begin position="102"/>
        <end position="116"/>
    </location>
</feature>
<proteinExistence type="inferred from homology"/>
<reference evidence="10" key="1">
    <citation type="submission" date="2023-04" db="EMBL/GenBank/DDBJ databases">
        <authorList>
            <person name="Vijverberg K."/>
            <person name="Xiong W."/>
            <person name="Schranz E."/>
        </authorList>
    </citation>
    <scope>NUCLEOTIDE SEQUENCE</scope>
</reference>
<feature type="region of interest" description="Disordered" evidence="8">
    <location>
        <begin position="1"/>
        <end position="146"/>
    </location>
</feature>
<dbReference type="PROSITE" id="PS50011">
    <property type="entry name" value="PROTEIN_KINASE_DOM"/>
    <property type="match status" value="1"/>
</dbReference>
<feature type="compositionally biased region" description="Basic and acidic residues" evidence="8">
    <location>
        <begin position="23"/>
        <end position="34"/>
    </location>
</feature>
<name>A0AA36E6N3_LACSI</name>
<dbReference type="InterPro" id="IPR017441">
    <property type="entry name" value="Protein_kinase_ATP_BS"/>
</dbReference>
<keyword evidence="11" id="KW-1185">Reference proteome</keyword>
<dbReference type="PROSITE" id="PS00107">
    <property type="entry name" value="PROTEIN_KINASE_ATP"/>
    <property type="match status" value="1"/>
</dbReference>
<dbReference type="InterPro" id="IPR055900">
    <property type="entry name" value="DUF7477"/>
</dbReference>
<dbReference type="InterPro" id="IPR011009">
    <property type="entry name" value="Kinase-like_dom_sf"/>
</dbReference>
<dbReference type="SUPFAM" id="SSF56112">
    <property type="entry name" value="Protein kinase-like (PK-like)"/>
    <property type="match status" value="1"/>
</dbReference>
<dbReference type="Pfam" id="PF00069">
    <property type="entry name" value="Pkinase"/>
    <property type="match status" value="1"/>
</dbReference>
<dbReference type="CDD" id="cd14016">
    <property type="entry name" value="STKc_CK1"/>
    <property type="match status" value="1"/>
</dbReference>
<dbReference type="FunFam" id="1.10.510.10:FF:000222">
    <property type="entry name" value="casein kinase 1-like protein HD16"/>
    <property type="match status" value="1"/>
</dbReference>
<evidence type="ECO:0000256" key="1">
    <source>
        <dbReference type="ARBA" id="ARBA00005926"/>
    </source>
</evidence>
<dbReference type="Gene3D" id="1.10.510.10">
    <property type="entry name" value="Transferase(Phosphotransferase) domain 1"/>
    <property type="match status" value="1"/>
</dbReference>
<feature type="compositionally biased region" description="Basic and acidic residues" evidence="8">
    <location>
        <begin position="73"/>
        <end position="101"/>
    </location>
</feature>
<evidence type="ECO:0000256" key="7">
    <source>
        <dbReference type="PROSITE-ProRule" id="PRU10141"/>
    </source>
</evidence>
<dbReference type="Proteomes" id="UP001177003">
    <property type="component" value="Chromosome 5"/>
</dbReference>
<evidence type="ECO:0000259" key="9">
    <source>
        <dbReference type="PROSITE" id="PS50011"/>
    </source>
</evidence>
<evidence type="ECO:0000256" key="4">
    <source>
        <dbReference type="ARBA" id="ARBA00022741"/>
    </source>
</evidence>
<dbReference type="PROSITE" id="PS00108">
    <property type="entry name" value="PROTEIN_KINASE_ST"/>
    <property type="match status" value="1"/>
</dbReference>
<evidence type="ECO:0000313" key="11">
    <source>
        <dbReference type="Proteomes" id="UP001177003"/>
    </source>
</evidence>
<keyword evidence="6 7" id="KW-0067">ATP-binding</keyword>
<comment type="similarity">
    <text evidence="1">Belongs to the protein kinase superfamily. CK1 Ser/Thr protein kinase family. Casein kinase I subfamily.</text>
</comment>
<evidence type="ECO:0000256" key="5">
    <source>
        <dbReference type="ARBA" id="ARBA00022777"/>
    </source>
</evidence>
<gene>
    <name evidence="10" type="ORF">LSALG_LOCUS23843</name>
</gene>
<accession>A0AA36E6N3</accession>
<feature type="binding site" evidence="7">
    <location>
        <position position="188"/>
    </location>
    <ligand>
        <name>ATP</name>
        <dbReference type="ChEBI" id="CHEBI:30616"/>
    </ligand>
</feature>
<keyword evidence="4 7" id="KW-0547">Nucleotide-binding</keyword>
<keyword evidence="5" id="KW-0418">Kinase</keyword>
<dbReference type="InterPro" id="IPR050235">
    <property type="entry name" value="CK1_Ser-Thr_kinase"/>
</dbReference>
<dbReference type="GO" id="GO:0004674">
    <property type="term" value="F:protein serine/threonine kinase activity"/>
    <property type="evidence" value="ECO:0007669"/>
    <property type="project" value="UniProtKB-EC"/>
</dbReference>
<organism evidence="10 11">
    <name type="scientific">Lactuca saligna</name>
    <name type="common">Willowleaf lettuce</name>
    <dbReference type="NCBI Taxonomy" id="75948"/>
    <lineage>
        <taxon>Eukaryota</taxon>
        <taxon>Viridiplantae</taxon>
        <taxon>Streptophyta</taxon>
        <taxon>Embryophyta</taxon>
        <taxon>Tracheophyta</taxon>
        <taxon>Spermatophyta</taxon>
        <taxon>Magnoliopsida</taxon>
        <taxon>eudicotyledons</taxon>
        <taxon>Gunneridae</taxon>
        <taxon>Pentapetalae</taxon>
        <taxon>asterids</taxon>
        <taxon>campanulids</taxon>
        <taxon>Asterales</taxon>
        <taxon>Asteraceae</taxon>
        <taxon>Cichorioideae</taxon>
        <taxon>Cichorieae</taxon>
        <taxon>Lactucinae</taxon>
        <taxon>Lactuca</taxon>
    </lineage>
</organism>
<feature type="domain" description="Protein kinase" evidence="9">
    <location>
        <begin position="149"/>
        <end position="448"/>
    </location>
</feature>
<dbReference type="AlphaFoldDB" id="A0AA36E6N3"/>
<protein>
    <recommendedName>
        <fullName evidence="2">non-specific serine/threonine protein kinase</fullName>
        <ecNumber evidence="2">2.7.11.1</ecNumber>
    </recommendedName>
</protein>
<evidence type="ECO:0000256" key="6">
    <source>
        <dbReference type="ARBA" id="ARBA00022840"/>
    </source>
</evidence>
<dbReference type="GO" id="GO:0005524">
    <property type="term" value="F:ATP binding"/>
    <property type="evidence" value="ECO:0007669"/>
    <property type="project" value="UniProtKB-UniRule"/>
</dbReference>
<dbReference type="SMART" id="SM00220">
    <property type="entry name" value="S_TKc"/>
    <property type="match status" value="1"/>
</dbReference>
<dbReference type="InterPro" id="IPR008271">
    <property type="entry name" value="Ser/Thr_kinase_AS"/>
</dbReference>
<evidence type="ECO:0000256" key="3">
    <source>
        <dbReference type="ARBA" id="ARBA00022679"/>
    </source>
</evidence>